<keyword evidence="2" id="KW-1185">Reference proteome</keyword>
<gene>
    <name evidence="1" type="ORF">LOK49_LG09G00086</name>
</gene>
<name>A0ACC0GFM4_9ERIC</name>
<accession>A0ACC0GFM4</accession>
<dbReference type="Proteomes" id="UP001060215">
    <property type="component" value="Chromosome 8"/>
</dbReference>
<dbReference type="EMBL" id="CM045765">
    <property type="protein sequence ID" value="KAI7999423.1"/>
    <property type="molecule type" value="Genomic_DNA"/>
</dbReference>
<evidence type="ECO:0000313" key="2">
    <source>
        <dbReference type="Proteomes" id="UP001060215"/>
    </source>
</evidence>
<organism evidence="1 2">
    <name type="scientific">Camellia lanceoleosa</name>
    <dbReference type="NCBI Taxonomy" id="1840588"/>
    <lineage>
        <taxon>Eukaryota</taxon>
        <taxon>Viridiplantae</taxon>
        <taxon>Streptophyta</taxon>
        <taxon>Embryophyta</taxon>
        <taxon>Tracheophyta</taxon>
        <taxon>Spermatophyta</taxon>
        <taxon>Magnoliopsida</taxon>
        <taxon>eudicotyledons</taxon>
        <taxon>Gunneridae</taxon>
        <taxon>Pentapetalae</taxon>
        <taxon>asterids</taxon>
        <taxon>Ericales</taxon>
        <taxon>Theaceae</taxon>
        <taxon>Camellia</taxon>
    </lineage>
</organism>
<protein>
    <submittedName>
        <fullName evidence="1">Cysteine-rich receptor-like protein kinase 25</fullName>
    </submittedName>
</protein>
<comment type="caution">
    <text evidence="1">The sequence shown here is derived from an EMBL/GenBank/DDBJ whole genome shotgun (WGS) entry which is preliminary data.</text>
</comment>
<sequence length="420" mass="47084">MIDPLLMESCNLDEFFRYMHIGLLCVQEDAYDRPTMSLVVVMLKSDVVTLNQSEQLAFSVGRFTDHYESNDKDYSINESVISDPKSISCNSSPTNYTPNSRFGNNLKILLESLSSNTPLNQGFNSIAIGNNTDQVYGQALCRGDVTPEVCRDCIKNASQEIMTVCPTQNAIIWHEFCQVQYSYRPFYSWDGYTGMYPDSNKDEKNISDSVGFVVVLKDFMNKLSDQAAFNPSNLMFATGKTKISTDETIYGLVQCTRDISRSNCRVCLNSEFEDLDGCCDYHQGGTVLSRNCNMRFQLYLFYNEPTVNGNRKKIKVAMLVTGPTIFVLAGLAAGCYVIRHQRSNRTRKDEEKSQSALLRELANPPSVDINQEGEFVSSQELPFMELATIKAATGNFSDTNKLGQGGFGTIYKVTTFSLLM</sequence>
<reference evidence="1 2" key="1">
    <citation type="journal article" date="2022" name="Plant J.">
        <title>Chromosome-level genome of Camellia lanceoleosa provides a valuable resource for understanding genome evolution and self-incompatibility.</title>
        <authorList>
            <person name="Gong W."/>
            <person name="Xiao S."/>
            <person name="Wang L."/>
            <person name="Liao Z."/>
            <person name="Chang Y."/>
            <person name="Mo W."/>
            <person name="Hu G."/>
            <person name="Li W."/>
            <person name="Zhao G."/>
            <person name="Zhu H."/>
            <person name="Hu X."/>
            <person name="Ji K."/>
            <person name="Xiang X."/>
            <person name="Song Q."/>
            <person name="Yuan D."/>
            <person name="Jin S."/>
            <person name="Zhang L."/>
        </authorList>
    </citation>
    <scope>NUCLEOTIDE SEQUENCE [LARGE SCALE GENOMIC DNA]</scope>
    <source>
        <strain evidence="1">SQ_2022a</strain>
    </source>
</reference>
<proteinExistence type="predicted"/>
<evidence type="ECO:0000313" key="1">
    <source>
        <dbReference type="EMBL" id="KAI7999423.1"/>
    </source>
</evidence>